<dbReference type="AlphaFoldDB" id="A0AA36FGE4"/>
<proteinExistence type="predicted"/>
<name>A0AA36FGE4_OCTVU</name>
<dbReference type="Proteomes" id="UP001162480">
    <property type="component" value="Chromosome 19"/>
</dbReference>
<gene>
    <name evidence="1" type="ORF">OCTVUL_1B028751</name>
</gene>
<organism evidence="1 2">
    <name type="scientific">Octopus vulgaris</name>
    <name type="common">Common octopus</name>
    <dbReference type="NCBI Taxonomy" id="6645"/>
    <lineage>
        <taxon>Eukaryota</taxon>
        <taxon>Metazoa</taxon>
        <taxon>Spiralia</taxon>
        <taxon>Lophotrochozoa</taxon>
        <taxon>Mollusca</taxon>
        <taxon>Cephalopoda</taxon>
        <taxon>Coleoidea</taxon>
        <taxon>Octopodiformes</taxon>
        <taxon>Octopoda</taxon>
        <taxon>Incirrata</taxon>
        <taxon>Octopodidae</taxon>
        <taxon>Octopus</taxon>
    </lineage>
</organism>
<reference evidence="1" key="1">
    <citation type="submission" date="2023-08" db="EMBL/GenBank/DDBJ databases">
        <authorList>
            <person name="Alioto T."/>
            <person name="Alioto T."/>
            <person name="Gomez Garrido J."/>
        </authorList>
    </citation>
    <scope>NUCLEOTIDE SEQUENCE</scope>
</reference>
<evidence type="ECO:0000313" key="2">
    <source>
        <dbReference type="Proteomes" id="UP001162480"/>
    </source>
</evidence>
<accession>A0AA36FGE4</accession>
<evidence type="ECO:0000313" key="1">
    <source>
        <dbReference type="EMBL" id="CAI9736642.1"/>
    </source>
</evidence>
<keyword evidence="2" id="KW-1185">Reference proteome</keyword>
<sequence length="318" mass="37136">MSASKNICDISLQEFATRKDCVPNISKNIDNRKKIRKTSRSKFTMGELLRCLPKRTFFDCHANVLREKLNSEGHLENQRQNIFQAEEYKMKDLPKLQSNITSDVKGLPRGMNVDIKGEFLCDGLAKENENKEGNIENPGVNLELNGKIDRREKLKETAKTSAKKPKENEILNSHCLLEYLQYIRDNDQINPFMVRQNTVDDMRTKFGRCFESQHRPQTTEHRQSKVSRAALQLNLKWKPVCQSGLLSSSDAGHHRRHFELTRRIGMVYQWMEKVTTVQFMKERNKVLRMLGEEMHESRRNLSVSRYIRQSAEYGNTTK</sequence>
<protein>
    <submittedName>
        <fullName evidence="1">Uncharacterized protein</fullName>
    </submittedName>
</protein>
<dbReference type="EMBL" id="OX597832">
    <property type="protein sequence ID" value="CAI9736642.1"/>
    <property type="molecule type" value="Genomic_DNA"/>
</dbReference>